<proteinExistence type="predicted"/>
<gene>
    <name evidence="4" type="ORF">GDO86_008311</name>
</gene>
<dbReference type="InterPro" id="IPR031729">
    <property type="entry name" value="Fanconi_A_N"/>
</dbReference>
<dbReference type="GO" id="GO:0036297">
    <property type="term" value="P:interstrand cross-link repair"/>
    <property type="evidence" value="ECO:0007669"/>
    <property type="project" value="InterPro"/>
</dbReference>
<dbReference type="PANTHER" id="PTHR12047">
    <property type="entry name" value="FANCONI ANEMIA GROUP A PROTEIN"/>
    <property type="match status" value="1"/>
</dbReference>
<dbReference type="EMBL" id="JAACNH010000007">
    <property type="protein sequence ID" value="KAG8437548.1"/>
    <property type="molecule type" value="Genomic_DNA"/>
</dbReference>
<dbReference type="Pfam" id="PF24783">
    <property type="entry name" value="FANCA_arcN"/>
    <property type="match status" value="1"/>
</dbReference>
<dbReference type="PANTHER" id="PTHR12047:SF2">
    <property type="entry name" value="FANCONI ANEMIA GROUP A PROTEIN"/>
    <property type="match status" value="1"/>
</dbReference>
<accession>A0A8T2J2G8</accession>
<evidence type="ECO:0000259" key="1">
    <source>
        <dbReference type="Pfam" id="PF15865"/>
    </source>
</evidence>
<evidence type="ECO:0000313" key="4">
    <source>
        <dbReference type="EMBL" id="KAG8437548.1"/>
    </source>
</evidence>
<feature type="domain" description="Fanconi anaemia group A protein arcN subdomain" evidence="3">
    <location>
        <begin position="537"/>
        <end position="765"/>
    </location>
</feature>
<reference evidence="4" key="1">
    <citation type="thesis" date="2020" institute="ProQuest LLC" country="789 East Eisenhower Parkway, Ann Arbor, MI, USA">
        <title>Comparative Genomics and Chromosome Evolution.</title>
        <authorList>
            <person name="Mudd A.B."/>
        </authorList>
    </citation>
    <scope>NUCLEOTIDE SEQUENCE</scope>
    <source>
        <strain evidence="4">Female2</strain>
        <tissue evidence="4">Blood</tissue>
    </source>
</reference>
<dbReference type="AlphaFoldDB" id="A0A8T2J2G8"/>
<evidence type="ECO:0000313" key="5">
    <source>
        <dbReference type="Proteomes" id="UP000812440"/>
    </source>
</evidence>
<dbReference type="InterPro" id="IPR055386">
    <property type="entry name" value="FANCA_helical"/>
</dbReference>
<dbReference type="InterPro" id="IPR055387">
    <property type="entry name" value="FANCA_arcN"/>
</dbReference>
<evidence type="ECO:0008006" key="6">
    <source>
        <dbReference type="Google" id="ProtNLM"/>
    </source>
</evidence>
<dbReference type="Proteomes" id="UP000812440">
    <property type="component" value="Chromosome 4"/>
</dbReference>
<feature type="domain" description="Fanconi anaemia group A protein N-terminal" evidence="1">
    <location>
        <begin position="191"/>
        <end position="415"/>
    </location>
</feature>
<dbReference type="OrthoDB" id="2287188at2759"/>
<evidence type="ECO:0000259" key="3">
    <source>
        <dbReference type="Pfam" id="PF24783"/>
    </source>
</evidence>
<protein>
    <recommendedName>
        <fullName evidence="6">Fanconi anemia group A protein</fullName>
    </recommendedName>
</protein>
<evidence type="ECO:0000259" key="2">
    <source>
        <dbReference type="Pfam" id="PF24781"/>
    </source>
</evidence>
<dbReference type="GO" id="GO:0043240">
    <property type="term" value="C:Fanconi anaemia nuclear complex"/>
    <property type="evidence" value="ECO:0007669"/>
    <property type="project" value="InterPro"/>
</dbReference>
<organism evidence="4 5">
    <name type="scientific">Hymenochirus boettgeri</name>
    <name type="common">Congo dwarf clawed frog</name>
    <dbReference type="NCBI Taxonomy" id="247094"/>
    <lineage>
        <taxon>Eukaryota</taxon>
        <taxon>Metazoa</taxon>
        <taxon>Chordata</taxon>
        <taxon>Craniata</taxon>
        <taxon>Vertebrata</taxon>
        <taxon>Euteleostomi</taxon>
        <taxon>Amphibia</taxon>
        <taxon>Batrachia</taxon>
        <taxon>Anura</taxon>
        <taxon>Pipoidea</taxon>
        <taxon>Pipidae</taxon>
        <taxon>Pipinae</taxon>
        <taxon>Hymenochirus</taxon>
    </lineage>
</organism>
<comment type="caution">
    <text evidence="4">The sequence shown here is derived from an EMBL/GenBank/DDBJ whole genome shotgun (WGS) entry which is preliminary data.</text>
</comment>
<dbReference type="Pfam" id="PF15865">
    <property type="entry name" value="Fanconi_A_N"/>
    <property type="match status" value="1"/>
</dbReference>
<dbReference type="InterPro" id="IPR003516">
    <property type="entry name" value="FANCA"/>
</dbReference>
<feature type="non-terminal residue" evidence="4">
    <location>
        <position position="1"/>
    </location>
</feature>
<name>A0A8T2J2G8_9PIPI</name>
<sequence>MVSIPDSASGGQKRSLTELLAGRTKRFGKNSNSVALREAALYLLCCNQDVGQFLSEVEAPPSKKSCIPENPDLVKSLQLSSHFVGLALKDQASHLQIPAGILTAKAAVANIQQICQSSIDKTSRAVLNQEQRDNLRCLQKTLKDLLGENCFCRSLFSKELWNQKEPPVMEAIWHLHKDGIVCLEEILERLSAFEIPRYRTHIILESIEQFFIHTLTRALTFKPKLKVSDAIRCQGNWSFVKASPLLTDLYRKLFIVLGAEKLSAQMHLVLDTQEVNWYHVLTFVSCLVVFLPEAQQHIKDLIGTLLSNAFNNYALEGLTTAFLIARQAALEGSAAFVPYAEWFKYTFGAASSYHSGSKKSLVFLLKFLSDIVPFEAPQYLKVHILHPPFVPTKYRPLLMEYISLAKTRLADMKVSIEDMGLYEDLTAGPDSTEPQSRAQQDVEKAVRIFENTGKIPASVMEASIFRRPYFTSRFLPALLAPRLLPAAPDALMLFIDSLKRADKIPANMFSAYLEACDQEKHRKQEGRENLDQSIHLEPLERLQSALQDLRPLIADPNRFNELSAQLAVVSEKLNGVMGNHKMENDHDFPEQLFPEPGEELEIQEQTVADLLLSCFCQCIMAASGTNPPDRQGPWPSLYLKTLSKHPKAISSVLSKNLQLLCNQALLLKDSHVVGLAAFCIHLHECQASLPFHNKGVHVLERYWENLLNPLCSDSMAVCLKFCISATCYALCRFSLLSNASFQHCIPSLFLQKFQYLLPRLVWETRREIIESEKDNLPLTWSSFPLGGWKEAAVSLWSQSHLQELLRTQSSQLCFRRWLLLEMAINPNKDILSDTERQDYQRWAINDHYLPEASAAGGCDGNLERACITIVDGVLEFCNRQNLHLKREHDDFLKLNNHTGLCDILCRLQELVCDLVTWSQTSICSHFPFQVFYQRLAAHEANKELSDNLIKQGQLEMCSRILLGLPPLLLVTIRYDRGTCMLSSKDFFQFVNKHLKNIGPRGCALPYNITAHFFRGVVSASARCEDPSEAVNSILVESYALCPILIVSAALWWPQLDPMLNSQWSYLHGVALPKELEIMKEQQTSIDNFLSQGEKLPTHGPAWLTAAFLNFTIERKKIAHRQILEVLCRLNSTE</sequence>
<dbReference type="Pfam" id="PF24781">
    <property type="entry name" value="FANCA_helical"/>
    <property type="match status" value="1"/>
</dbReference>
<keyword evidence="5" id="KW-1185">Reference proteome</keyword>
<feature type="domain" description="Fanconi anaemia group A protein helical" evidence="2">
    <location>
        <begin position="435"/>
        <end position="516"/>
    </location>
</feature>